<dbReference type="OrthoDB" id="5872222at2759"/>
<organism evidence="4">
    <name type="scientific">Haemonchus placei</name>
    <name type="common">Barber's pole worm</name>
    <dbReference type="NCBI Taxonomy" id="6290"/>
    <lineage>
        <taxon>Eukaryota</taxon>
        <taxon>Metazoa</taxon>
        <taxon>Ecdysozoa</taxon>
        <taxon>Nematoda</taxon>
        <taxon>Chromadorea</taxon>
        <taxon>Rhabditida</taxon>
        <taxon>Rhabditina</taxon>
        <taxon>Rhabditomorpha</taxon>
        <taxon>Strongyloidea</taxon>
        <taxon>Trichostrongylidae</taxon>
        <taxon>Haemonchus</taxon>
    </lineage>
</organism>
<reference evidence="2 3" key="2">
    <citation type="submission" date="2018-11" db="EMBL/GenBank/DDBJ databases">
        <authorList>
            <consortium name="Pathogen Informatics"/>
        </authorList>
    </citation>
    <scope>NUCLEOTIDE SEQUENCE [LARGE SCALE GENOMIC DNA]</scope>
    <source>
        <strain evidence="2 3">MHpl1</strain>
    </source>
</reference>
<sequence>MVACCVLRNIAISRNEPIDFDYYPVEDQQGEEVASGASYEVPERNAISFRNDLISRYFKATTSPTETKKFQAYHQLRVYQLYYECFAYCFLWLGQSFSEVLRVVRGVPQGGVLSPVLFNVFTAEPDILRKACVTPKMYAEDIKICKAISVEEEYQVLQRAIDPTVSWSKNWQLPTAPHKTVYMQLRSFTSPTRTYTADVSYSLLYNPSETGFYYNDKLDFTEHIKKRIRVANLRTFKFSKGCL</sequence>
<proteinExistence type="predicted"/>
<gene>
    <name evidence="2" type="ORF">HPLM_LOCUS9365</name>
</gene>
<dbReference type="InterPro" id="IPR000477">
    <property type="entry name" value="RT_dom"/>
</dbReference>
<dbReference type="Proteomes" id="UP000268014">
    <property type="component" value="Unassembled WGS sequence"/>
</dbReference>
<name>A0A158QMW5_HAEPC</name>
<dbReference type="STRING" id="6290.A0A158QMW5"/>
<accession>A0A158QMW5</accession>
<evidence type="ECO:0000313" key="4">
    <source>
        <dbReference type="WBParaSite" id="HPLM_0000937301-mRNA-1"/>
    </source>
</evidence>
<evidence type="ECO:0000259" key="1">
    <source>
        <dbReference type="Pfam" id="PF00078"/>
    </source>
</evidence>
<evidence type="ECO:0000313" key="3">
    <source>
        <dbReference type="Proteomes" id="UP000268014"/>
    </source>
</evidence>
<dbReference type="Pfam" id="PF00078">
    <property type="entry name" value="RVT_1"/>
    <property type="match status" value="1"/>
</dbReference>
<keyword evidence="3" id="KW-1185">Reference proteome</keyword>
<protein>
    <submittedName>
        <fullName evidence="4">Reverse transcriptase domain-containing protein</fullName>
    </submittedName>
</protein>
<feature type="domain" description="Reverse transcriptase" evidence="1">
    <location>
        <begin position="71"/>
        <end position="184"/>
    </location>
</feature>
<evidence type="ECO:0000313" key="2">
    <source>
        <dbReference type="EMBL" id="VDO37283.1"/>
    </source>
</evidence>
<reference evidence="4" key="1">
    <citation type="submission" date="2016-04" db="UniProtKB">
        <authorList>
            <consortium name="WormBaseParasite"/>
        </authorList>
    </citation>
    <scope>IDENTIFICATION</scope>
</reference>
<dbReference type="PANTHER" id="PTHR33332">
    <property type="entry name" value="REVERSE TRANSCRIPTASE DOMAIN-CONTAINING PROTEIN"/>
    <property type="match status" value="1"/>
</dbReference>
<dbReference type="WBParaSite" id="HPLM_0000937301-mRNA-1">
    <property type="protein sequence ID" value="HPLM_0000937301-mRNA-1"/>
    <property type="gene ID" value="HPLM_0000937301"/>
</dbReference>
<dbReference type="AlphaFoldDB" id="A0A158QMW5"/>
<dbReference type="EMBL" id="UZAF01017047">
    <property type="protein sequence ID" value="VDO37283.1"/>
    <property type="molecule type" value="Genomic_DNA"/>
</dbReference>